<dbReference type="RefSeq" id="WP_380825671.1">
    <property type="nucleotide sequence ID" value="NZ_JBHTCG010000005.1"/>
</dbReference>
<gene>
    <name evidence="3" type="ORF">ACFQSB_09460</name>
</gene>
<protein>
    <recommendedName>
        <fullName evidence="2">DUF11 domain-containing protein</fullName>
    </recommendedName>
</protein>
<accession>A0ABW2NYE8</accession>
<evidence type="ECO:0000256" key="1">
    <source>
        <dbReference type="SAM" id="Phobius"/>
    </source>
</evidence>
<keyword evidence="1" id="KW-0472">Membrane</keyword>
<dbReference type="EMBL" id="JBHTCG010000005">
    <property type="protein sequence ID" value="MFC7382427.1"/>
    <property type="molecule type" value="Genomic_DNA"/>
</dbReference>
<keyword evidence="1" id="KW-0812">Transmembrane</keyword>
<dbReference type="Pfam" id="PF01345">
    <property type="entry name" value="DUF11"/>
    <property type="match status" value="1"/>
</dbReference>
<evidence type="ECO:0000313" key="4">
    <source>
        <dbReference type="Proteomes" id="UP001596496"/>
    </source>
</evidence>
<dbReference type="NCBIfam" id="TIGR01451">
    <property type="entry name" value="B_ant_repeat"/>
    <property type="match status" value="1"/>
</dbReference>
<dbReference type="Proteomes" id="UP001596496">
    <property type="component" value="Unassembled WGS sequence"/>
</dbReference>
<feature type="domain" description="DUF11" evidence="2">
    <location>
        <begin position="69"/>
        <end position="149"/>
    </location>
</feature>
<evidence type="ECO:0000313" key="3">
    <source>
        <dbReference type="EMBL" id="MFC7382427.1"/>
    </source>
</evidence>
<comment type="caution">
    <text evidence="3">The sequence shown here is derived from an EMBL/GenBank/DDBJ whole genome shotgun (WGS) entry which is preliminary data.</text>
</comment>
<feature type="transmembrane region" description="Helical" evidence="1">
    <location>
        <begin position="185"/>
        <end position="205"/>
    </location>
</feature>
<name>A0ABW2NYE8_9ACTN</name>
<organism evidence="3 4">
    <name type="scientific">Sphaerisporangium rhizosphaerae</name>
    <dbReference type="NCBI Taxonomy" id="2269375"/>
    <lineage>
        <taxon>Bacteria</taxon>
        <taxon>Bacillati</taxon>
        <taxon>Actinomycetota</taxon>
        <taxon>Actinomycetes</taxon>
        <taxon>Streptosporangiales</taxon>
        <taxon>Streptosporangiaceae</taxon>
        <taxon>Sphaerisporangium</taxon>
    </lineage>
</organism>
<keyword evidence="4" id="KW-1185">Reference proteome</keyword>
<keyword evidence="1" id="KW-1133">Transmembrane helix</keyword>
<sequence length="219" mass="22111">MEPPAVHGRETAASAVRGRTAGARIGVAVALALLPPGTAAAYAATPHPAKPKKDYALRIGIDNGLAGVGPGDRVTYTIKVTNTGNADTPPLLLTQTLIPGVRLVSSAPKGKVTGGRVTWSGKVPAGGTGRYSATVQVGALPAGTQRLAAVACATTKGSRRPIVCAADSDRLPAPAAGGRPGSSTALWYGAGGAVAALTALMGVLLRRVALRRREWTARR</sequence>
<reference evidence="4" key="1">
    <citation type="journal article" date="2019" name="Int. J. Syst. Evol. Microbiol.">
        <title>The Global Catalogue of Microorganisms (GCM) 10K type strain sequencing project: providing services to taxonomists for standard genome sequencing and annotation.</title>
        <authorList>
            <consortium name="The Broad Institute Genomics Platform"/>
            <consortium name="The Broad Institute Genome Sequencing Center for Infectious Disease"/>
            <person name="Wu L."/>
            <person name="Ma J."/>
        </authorList>
    </citation>
    <scope>NUCLEOTIDE SEQUENCE [LARGE SCALE GENOMIC DNA]</scope>
    <source>
        <strain evidence="4">CECT 7649</strain>
    </source>
</reference>
<dbReference type="InterPro" id="IPR047589">
    <property type="entry name" value="DUF11_rpt"/>
</dbReference>
<evidence type="ECO:0000259" key="2">
    <source>
        <dbReference type="Pfam" id="PF01345"/>
    </source>
</evidence>
<dbReference type="InterPro" id="IPR001434">
    <property type="entry name" value="OmcB-like_DUF11"/>
</dbReference>
<proteinExistence type="predicted"/>